<organism evidence="1 2">
    <name type="scientific">Chamaesiphon minutus (strain ATCC 27169 / PCC 6605)</name>
    <dbReference type="NCBI Taxonomy" id="1173020"/>
    <lineage>
        <taxon>Bacteria</taxon>
        <taxon>Bacillati</taxon>
        <taxon>Cyanobacteriota</taxon>
        <taxon>Cyanophyceae</taxon>
        <taxon>Gomontiellales</taxon>
        <taxon>Chamaesiphonaceae</taxon>
        <taxon>Chamaesiphon</taxon>
    </lineage>
</organism>
<dbReference type="KEGG" id="cmp:Cha6605_5986"/>
<protein>
    <recommendedName>
        <fullName evidence="3">Methyltransferase family protein</fullName>
    </recommendedName>
</protein>
<evidence type="ECO:0000313" key="2">
    <source>
        <dbReference type="Proteomes" id="UP000010366"/>
    </source>
</evidence>
<dbReference type="CDD" id="cd02440">
    <property type="entry name" value="AdoMet_MTases"/>
    <property type="match status" value="1"/>
</dbReference>
<dbReference type="HOGENOM" id="CLU_745335_0_0_3"/>
<keyword evidence="2" id="KW-1185">Reference proteome</keyword>
<dbReference type="InterPro" id="IPR029063">
    <property type="entry name" value="SAM-dependent_MTases_sf"/>
</dbReference>
<geneLocation type="plasmid" evidence="1 2">
    <name>pCHA6605.01</name>
</geneLocation>
<sequence>MRTIDNPAQLKLDLFAPHLVAQSDNIPEVRYLHPQPVSSRNLKLADKLEKLAATMQTTIDSKLHPAIGQQNITARRSRIATGMREEGERLAVIQRWLEGLAQSHRTGTCPSQFASIDNRKKLEDFATICRWYEDDSKYLQNSFAHNYSIVERLAQFGIKSKDEAIATVQLLDSLCSGNPAPEIDRSVEKANELRRRAIYTQVPDFFPTPPEVIDQILEFANVEASHRVLDPSAGGGDICLAVRALGVSAIDCFEVNTDLHQALTLLGFQPHGRDFLAATPRPIYDRVLMNPPFSGDAYIDHVRAAYNWLAPSGELVAVLPNDYRKSRSTKRREFADWLDEMGASDYANPANAFTKSDHRCQVSTHLIHLKH</sequence>
<dbReference type="SUPFAM" id="SSF53335">
    <property type="entry name" value="S-adenosyl-L-methionine-dependent methyltransferases"/>
    <property type="match status" value="1"/>
</dbReference>
<dbReference type="PRINTS" id="PR00507">
    <property type="entry name" value="N12N6MTFRASE"/>
</dbReference>
<reference evidence="1 2" key="1">
    <citation type="submission" date="2012-05" db="EMBL/GenBank/DDBJ databases">
        <title>Noncontiguous Finished plasmid 1 of genome of Chamaesiphon sp. PCC 6605.</title>
        <authorList>
            <consortium name="US DOE Joint Genome Institute"/>
            <person name="Gugger M."/>
            <person name="Coursin T."/>
            <person name="Rippka R."/>
            <person name="Tandeau De Marsac N."/>
            <person name="Huntemann M."/>
            <person name="Wei C.-L."/>
            <person name="Han J."/>
            <person name="Detter J.C."/>
            <person name="Han C."/>
            <person name="Tapia R."/>
            <person name="Chen A."/>
            <person name="Kyrpides N."/>
            <person name="Mavromatis K."/>
            <person name="Markowitz V."/>
            <person name="Szeto E."/>
            <person name="Ivanova N."/>
            <person name="Pagani I."/>
            <person name="Pati A."/>
            <person name="Goodwin L."/>
            <person name="Nordberg H.P."/>
            <person name="Cantor M.N."/>
            <person name="Hua S.X."/>
            <person name="Woyke T."/>
            <person name="Kerfeld C.A."/>
        </authorList>
    </citation>
    <scope>NUCLEOTIDE SEQUENCE [LARGE SCALE GENOMIC DNA]</scope>
    <source>
        <strain evidence="2">ATCC 27169 / PCC 6605</strain>
        <plasmid evidence="2">Plasmid pCHA6605.01</plasmid>
    </source>
</reference>
<dbReference type="Proteomes" id="UP000010366">
    <property type="component" value="Plasmid pCHA6605.01"/>
</dbReference>
<dbReference type="Gene3D" id="3.40.50.150">
    <property type="entry name" value="Vaccinia Virus protein VP39"/>
    <property type="match status" value="1"/>
</dbReference>
<evidence type="ECO:0000313" key="1">
    <source>
        <dbReference type="EMBL" id="AFY96831.1"/>
    </source>
</evidence>
<proteinExistence type="predicted"/>
<dbReference type="eggNOG" id="COG0827">
    <property type="taxonomic scope" value="Bacteria"/>
</dbReference>
<keyword evidence="1" id="KW-0614">Plasmid</keyword>
<gene>
    <name evidence="1" type="ORF">Cha6605_5986</name>
</gene>
<accession>K9UQW4</accession>
<dbReference type="RefSeq" id="WP_015328722.1">
    <property type="nucleotide sequence ID" value="NC_020053.1"/>
</dbReference>
<dbReference type="AlphaFoldDB" id="K9UQW4"/>
<dbReference type="OrthoDB" id="32195at2"/>
<evidence type="ECO:0008006" key="3">
    <source>
        <dbReference type="Google" id="ProtNLM"/>
    </source>
</evidence>
<name>K9UQW4_CHAP6</name>
<dbReference type="EMBL" id="CP003601">
    <property type="protein sequence ID" value="AFY96831.1"/>
    <property type="molecule type" value="Genomic_DNA"/>
</dbReference>